<name>A0A5B0SBT4_PUCGR</name>
<feature type="region of interest" description="Disordered" evidence="1">
    <location>
        <begin position="76"/>
        <end position="117"/>
    </location>
</feature>
<evidence type="ECO:0000313" key="3">
    <source>
        <dbReference type="Proteomes" id="UP000325313"/>
    </source>
</evidence>
<dbReference type="EMBL" id="VDEP01000040">
    <property type="protein sequence ID" value="KAA1135282.1"/>
    <property type="molecule type" value="Genomic_DNA"/>
</dbReference>
<dbReference type="AlphaFoldDB" id="A0A5B0SBT4"/>
<evidence type="ECO:0000313" key="2">
    <source>
        <dbReference type="EMBL" id="KAA1135282.1"/>
    </source>
</evidence>
<feature type="region of interest" description="Disordered" evidence="1">
    <location>
        <begin position="252"/>
        <end position="275"/>
    </location>
</feature>
<organism evidence="2 3">
    <name type="scientific">Puccinia graminis f. sp. tritici</name>
    <dbReference type="NCBI Taxonomy" id="56615"/>
    <lineage>
        <taxon>Eukaryota</taxon>
        <taxon>Fungi</taxon>
        <taxon>Dikarya</taxon>
        <taxon>Basidiomycota</taxon>
        <taxon>Pucciniomycotina</taxon>
        <taxon>Pucciniomycetes</taxon>
        <taxon>Pucciniales</taxon>
        <taxon>Pucciniaceae</taxon>
        <taxon>Puccinia</taxon>
    </lineage>
</organism>
<sequence length="286" mass="31703">MAHANPHARRRLACGPARQRSLACGLARQSAAGELACSRGHTAGRNPSRRAAKLSDLPAELVYRIIDYILPRDVLGPEESEDRPNDRDDHHLLDHNGIGSIGPRPRPHLERLSRDPTPQALRRDFRAVAASRRSSYSESMFQWNVDDVVCQLFSQWDHLETVELSGLRGPLGPMIGTIKKRIPILNCAVRTMILHNPELDEQELSILLQIFGGSLRTLELNSPGHKINRAQKETALSFCDPDQFVSQPDEVRVPRPAEGFPSAGRAEGNPSAGLYTARREGFLPAV</sequence>
<proteinExistence type="predicted"/>
<evidence type="ECO:0000256" key="1">
    <source>
        <dbReference type="SAM" id="MobiDB-lite"/>
    </source>
</evidence>
<protein>
    <submittedName>
        <fullName evidence="2">Uncharacterized protein</fullName>
    </submittedName>
</protein>
<reference evidence="2 3" key="1">
    <citation type="submission" date="2019-05" db="EMBL/GenBank/DDBJ databases">
        <title>Emergence of the Ug99 lineage of the wheat stem rust pathogen through somatic hybridization.</title>
        <authorList>
            <person name="Li F."/>
            <person name="Upadhyaya N.M."/>
            <person name="Sperschneider J."/>
            <person name="Matny O."/>
            <person name="Nguyen-Phuc H."/>
            <person name="Mago R."/>
            <person name="Raley C."/>
            <person name="Miller M.E."/>
            <person name="Silverstein K.A.T."/>
            <person name="Henningsen E."/>
            <person name="Hirsch C.D."/>
            <person name="Visser B."/>
            <person name="Pretorius Z.A."/>
            <person name="Steffenson B.J."/>
            <person name="Schwessinger B."/>
            <person name="Dodds P.N."/>
            <person name="Figueroa M."/>
        </authorList>
    </citation>
    <scope>NUCLEOTIDE SEQUENCE [LARGE SCALE GENOMIC DNA]</scope>
    <source>
        <strain evidence="2 3">Ug99</strain>
    </source>
</reference>
<gene>
    <name evidence="2" type="ORF">PGTUg99_025059</name>
</gene>
<accession>A0A5B0SBT4</accession>
<comment type="caution">
    <text evidence="2">The sequence shown here is derived from an EMBL/GenBank/DDBJ whole genome shotgun (WGS) entry which is preliminary data.</text>
</comment>
<dbReference type="Proteomes" id="UP000325313">
    <property type="component" value="Unassembled WGS sequence"/>
</dbReference>
<feature type="compositionally biased region" description="Basic and acidic residues" evidence="1">
    <location>
        <begin position="82"/>
        <end position="94"/>
    </location>
</feature>